<dbReference type="RefSeq" id="WP_010685402.1">
    <property type="nucleotide sequence ID" value="NZ_CP043538.1"/>
</dbReference>
<reference evidence="2 3" key="2">
    <citation type="journal article" date="2013" name="Genome Announc.">
        <title>Draft Genome Sequence of Methylobacterium mesophilicum Strain SR1.6/6, Isolated from Citrus sinensis.</title>
        <authorList>
            <person name="Marinho Almeida D."/>
            <person name="Dini-Andreote F."/>
            <person name="Camargo Neves A.A."/>
            <person name="Juca Ramos R.T."/>
            <person name="Andreote F.D."/>
            <person name="Carneiro A.R."/>
            <person name="Oliveira de Souza Lima A."/>
            <person name="Caracciolo Gomes de Sa P.H."/>
            <person name="Ribeiro Barbosa M.S."/>
            <person name="Araujo W.L."/>
            <person name="Silva A."/>
        </authorList>
    </citation>
    <scope>NUCLEOTIDE SEQUENCE [LARGE SCALE GENOMIC DNA]</scope>
    <source>
        <strain evidence="2 3">SR1.6/6</strain>
    </source>
</reference>
<accession>A0A6B9FSP0</accession>
<dbReference type="EMBL" id="CP043538">
    <property type="protein sequence ID" value="QGY05062.1"/>
    <property type="molecule type" value="Genomic_DNA"/>
</dbReference>
<organism evidence="2 3">
    <name type="scientific">Methylobacterium mesophilicum SR1.6/6</name>
    <dbReference type="NCBI Taxonomy" id="908290"/>
    <lineage>
        <taxon>Bacteria</taxon>
        <taxon>Pseudomonadati</taxon>
        <taxon>Pseudomonadota</taxon>
        <taxon>Alphaproteobacteria</taxon>
        <taxon>Hyphomicrobiales</taxon>
        <taxon>Methylobacteriaceae</taxon>
        <taxon>Methylobacterium</taxon>
    </lineage>
</organism>
<feature type="transmembrane region" description="Helical" evidence="1">
    <location>
        <begin position="93"/>
        <end position="123"/>
    </location>
</feature>
<evidence type="ECO:0008006" key="4">
    <source>
        <dbReference type="Google" id="ProtNLM"/>
    </source>
</evidence>
<sequence>MARSVARRGRGLRATIALLIPRNLPIHAASWILLVFSCGTAISAALQRMLLEPDPGAQRLIELDLGELFATAAVIALILTAPRSRPALTPVDLAILAVSALAWTLPEAHAVYAGMTLAAAWLITQRSRDRLMTDVAQIWLALSLCELWSKLAFKLFYHAIEPFEVAVMAWIGRLAFPNLHATGVYLSTRPDWTIVMLEGCSAFHNLSLAALIWLCVLKIAGRRADPGAFGALAVSAVLVVAINIARILAMLPSPVAYHYWHDGTGSVLVALASAAASVLPIVLQLERTPCPATPRA</sequence>
<keyword evidence="1" id="KW-1133">Transmembrane helix</keyword>
<gene>
    <name evidence="2" type="ORF">MMSR116_26555</name>
</gene>
<feature type="transmembrane region" description="Helical" evidence="1">
    <location>
        <begin position="155"/>
        <end position="172"/>
    </location>
</feature>
<dbReference type="Proteomes" id="UP000012488">
    <property type="component" value="Chromosome"/>
</dbReference>
<feature type="transmembrane region" description="Helical" evidence="1">
    <location>
        <begin position="28"/>
        <end position="51"/>
    </location>
</feature>
<feature type="transmembrane region" description="Helical" evidence="1">
    <location>
        <begin position="263"/>
        <end position="285"/>
    </location>
</feature>
<dbReference type="OrthoDB" id="7988186at2"/>
<evidence type="ECO:0000256" key="1">
    <source>
        <dbReference type="SAM" id="Phobius"/>
    </source>
</evidence>
<dbReference type="AlphaFoldDB" id="A0A6B9FSP0"/>
<reference evidence="2 3" key="1">
    <citation type="journal article" date="2012" name="Genet. Mol. Biol.">
        <title>Analysis of 16S rRNA and mxaF genes revealing insights into Methylobacterium niche-specific plant association.</title>
        <authorList>
            <person name="Dourado M.N."/>
            <person name="Andreote F.D."/>
            <person name="Dini-Andreote F."/>
            <person name="Conti R."/>
            <person name="Araujo J.M."/>
            <person name="Araujo W.L."/>
        </authorList>
    </citation>
    <scope>NUCLEOTIDE SEQUENCE [LARGE SCALE GENOMIC DNA]</scope>
    <source>
        <strain evidence="2 3">SR1.6/6</strain>
    </source>
</reference>
<feature type="transmembrane region" description="Helical" evidence="1">
    <location>
        <begin position="192"/>
        <end position="216"/>
    </location>
</feature>
<proteinExistence type="predicted"/>
<evidence type="ECO:0000313" key="3">
    <source>
        <dbReference type="Proteomes" id="UP000012488"/>
    </source>
</evidence>
<evidence type="ECO:0000313" key="2">
    <source>
        <dbReference type="EMBL" id="QGY05062.1"/>
    </source>
</evidence>
<feature type="transmembrane region" description="Helical" evidence="1">
    <location>
        <begin position="228"/>
        <end position="251"/>
    </location>
</feature>
<keyword evidence="1" id="KW-0812">Transmembrane</keyword>
<name>A0A6B9FSP0_9HYPH</name>
<protein>
    <recommendedName>
        <fullName evidence="4">Exosortase/archaeosortase family protein</fullName>
    </recommendedName>
</protein>
<dbReference type="KEGG" id="mmes:MMSR116_26555"/>
<keyword evidence="1" id="KW-0472">Membrane</keyword>